<feature type="repeat" description="Solcar" evidence="8">
    <location>
        <begin position="97"/>
        <end position="179"/>
    </location>
</feature>
<comment type="caution">
    <text evidence="11">The sequence shown here is derived from an EMBL/GenBank/DDBJ whole genome shotgun (WGS) entry which is preliminary data.</text>
</comment>
<feature type="repeat" description="Solcar" evidence="8">
    <location>
        <begin position="4"/>
        <end position="88"/>
    </location>
</feature>
<evidence type="ECO:0000256" key="10">
    <source>
        <dbReference type="SAM" id="Phobius"/>
    </source>
</evidence>
<evidence type="ECO:0000256" key="1">
    <source>
        <dbReference type="ARBA" id="ARBA00004141"/>
    </source>
</evidence>
<evidence type="ECO:0000256" key="8">
    <source>
        <dbReference type="PROSITE-ProRule" id="PRU00282"/>
    </source>
</evidence>
<dbReference type="Gene3D" id="1.50.40.10">
    <property type="entry name" value="Mitochondrial carrier domain"/>
    <property type="match status" value="2"/>
</dbReference>
<dbReference type="InterPro" id="IPR018108">
    <property type="entry name" value="MCP_transmembrane"/>
</dbReference>
<comment type="similarity">
    <text evidence="2 9">Belongs to the mitochondrial carrier (TC 2.A.29) family.</text>
</comment>
<evidence type="ECO:0000256" key="7">
    <source>
        <dbReference type="ARBA" id="ARBA00023136"/>
    </source>
</evidence>
<dbReference type="KEGG" id="bdw:94337100"/>
<evidence type="ECO:0000256" key="5">
    <source>
        <dbReference type="ARBA" id="ARBA00022737"/>
    </source>
</evidence>
<dbReference type="EMBL" id="JALLKP010000003">
    <property type="protein sequence ID" value="KAK2196203.1"/>
    <property type="molecule type" value="Genomic_DNA"/>
</dbReference>
<dbReference type="SUPFAM" id="SSF103506">
    <property type="entry name" value="Mitochondrial carrier"/>
    <property type="match status" value="1"/>
</dbReference>
<evidence type="ECO:0000313" key="11">
    <source>
        <dbReference type="EMBL" id="KAK2196203.1"/>
    </source>
</evidence>
<feature type="transmembrane region" description="Helical" evidence="10">
    <location>
        <begin position="60"/>
        <end position="81"/>
    </location>
</feature>
<dbReference type="Proteomes" id="UP001214638">
    <property type="component" value="Unassembled WGS sequence"/>
</dbReference>
<evidence type="ECO:0000313" key="12">
    <source>
        <dbReference type="Proteomes" id="UP001214638"/>
    </source>
</evidence>
<keyword evidence="4 8" id="KW-0812">Transmembrane</keyword>
<protein>
    <submittedName>
        <fullName evidence="11">Bifunctional Mitochondrial substrate-solute carrier/Mitochondrial carrier domain superfamily</fullName>
    </submittedName>
</protein>
<feature type="transmembrane region" description="Helical" evidence="10">
    <location>
        <begin position="6"/>
        <end position="27"/>
    </location>
</feature>
<feature type="transmembrane region" description="Helical" evidence="10">
    <location>
        <begin position="278"/>
        <end position="301"/>
    </location>
</feature>
<reference evidence="11" key="1">
    <citation type="journal article" date="2023" name="Nat. Microbiol.">
        <title>Babesia duncani multi-omics identifies virulence factors and drug targets.</title>
        <authorList>
            <person name="Singh P."/>
            <person name="Lonardi S."/>
            <person name="Liang Q."/>
            <person name="Vydyam P."/>
            <person name="Khabirova E."/>
            <person name="Fang T."/>
            <person name="Gihaz S."/>
            <person name="Thekkiniath J."/>
            <person name="Munshi M."/>
            <person name="Abel S."/>
            <person name="Ciampossin L."/>
            <person name="Batugedara G."/>
            <person name="Gupta M."/>
            <person name="Lu X.M."/>
            <person name="Lenz T."/>
            <person name="Chakravarty S."/>
            <person name="Cornillot E."/>
            <person name="Hu Y."/>
            <person name="Ma W."/>
            <person name="Gonzalez L.M."/>
            <person name="Sanchez S."/>
            <person name="Estrada K."/>
            <person name="Sanchez-Flores A."/>
            <person name="Montero E."/>
            <person name="Harb O.S."/>
            <person name="Le Roch K.G."/>
            <person name="Mamoun C.B."/>
        </authorList>
    </citation>
    <scope>NUCLEOTIDE SEQUENCE</scope>
    <source>
        <strain evidence="11">WA1</strain>
    </source>
</reference>
<evidence type="ECO:0000256" key="3">
    <source>
        <dbReference type="ARBA" id="ARBA00022448"/>
    </source>
</evidence>
<dbReference type="PROSITE" id="PS50920">
    <property type="entry name" value="SOLCAR"/>
    <property type="match status" value="3"/>
</dbReference>
<keyword evidence="6 10" id="KW-1133">Transmembrane helix</keyword>
<gene>
    <name evidence="11" type="ORF">BdWA1_002803</name>
</gene>
<keyword evidence="3 9" id="KW-0813">Transport</keyword>
<evidence type="ECO:0000256" key="6">
    <source>
        <dbReference type="ARBA" id="ARBA00022989"/>
    </source>
</evidence>
<organism evidence="11 12">
    <name type="scientific">Babesia duncani</name>
    <dbReference type="NCBI Taxonomy" id="323732"/>
    <lineage>
        <taxon>Eukaryota</taxon>
        <taxon>Sar</taxon>
        <taxon>Alveolata</taxon>
        <taxon>Apicomplexa</taxon>
        <taxon>Aconoidasida</taxon>
        <taxon>Piroplasmida</taxon>
        <taxon>Babesiidae</taxon>
        <taxon>Babesia</taxon>
    </lineage>
</organism>
<dbReference type="Pfam" id="PF00153">
    <property type="entry name" value="Mito_carr"/>
    <property type="match status" value="3"/>
</dbReference>
<keyword evidence="5" id="KW-0677">Repeat</keyword>
<comment type="subcellular location">
    <subcellularLocation>
        <location evidence="1">Membrane</location>
        <topology evidence="1">Multi-pass membrane protein</topology>
    </subcellularLocation>
</comment>
<dbReference type="AlphaFoldDB" id="A0AAD9PJY6"/>
<evidence type="ECO:0000256" key="4">
    <source>
        <dbReference type="ARBA" id="ARBA00022692"/>
    </source>
</evidence>
<evidence type="ECO:0000256" key="9">
    <source>
        <dbReference type="RuleBase" id="RU000488"/>
    </source>
</evidence>
<dbReference type="GeneID" id="94337100"/>
<keyword evidence="7 8" id="KW-0472">Membrane</keyword>
<name>A0AAD9PJY6_9APIC</name>
<dbReference type="PANTHER" id="PTHR45667">
    <property type="entry name" value="S-ADENOSYLMETHIONINE MITOCHONDRIAL CARRIER PROTEIN"/>
    <property type="match status" value="1"/>
</dbReference>
<feature type="repeat" description="Solcar" evidence="8">
    <location>
        <begin position="221"/>
        <end position="307"/>
    </location>
</feature>
<accession>A0AAD9PJY6</accession>
<keyword evidence="12" id="KW-1185">Reference proteome</keyword>
<sequence>MIFGSFLTNVICGGVAGLVADALLYPLDTLKTRSQVKSEILNAGSLSSGSNKKGARFKSLYGGIGVLVLGDVPSCAAFYGIYEFTKDTLIHDNGKLPTPLVHFLGSSLGQVTSLIIRNPFEVIKQQTQARIYKSSFETFKGIKRTQGFRGLYAGFFPTLLREMPFDGIQFVLWEKLKTIKLSSGMLECLKFYSQLYDSILIVILDLSNYMASKTSTSVSSCDVVVSALCGSFAGGCAGVATAPLDVAKTRLMTQGHDKMYKSTWDCITRIAREEGAAALFRGLGIRIAWLTLGGFIFFAALETSRLTIKPSLLKRQNDKENRNM</sequence>
<proteinExistence type="inferred from homology"/>
<dbReference type="InterPro" id="IPR023395">
    <property type="entry name" value="MCP_dom_sf"/>
</dbReference>
<evidence type="ECO:0000256" key="2">
    <source>
        <dbReference type="ARBA" id="ARBA00006375"/>
    </source>
</evidence>
<dbReference type="GO" id="GO:0016020">
    <property type="term" value="C:membrane"/>
    <property type="evidence" value="ECO:0007669"/>
    <property type="project" value="UniProtKB-SubCell"/>
</dbReference>
<dbReference type="RefSeq" id="XP_067803045.1">
    <property type="nucleotide sequence ID" value="XM_067947823.1"/>
</dbReference>